<gene>
    <name evidence="5" type="ORF">H5V44_08065</name>
</gene>
<dbReference type="SUPFAM" id="SSF55781">
    <property type="entry name" value="GAF domain-like"/>
    <property type="match status" value="1"/>
</dbReference>
<evidence type="ECO:0000313" key="6">
    <source>
        <dbReference type="Proteomes" id="UP000546257"/>
    </source>
</evidence>
<feature type="domain" description="PAS" evidence="3">
    <location>
        <begin position="742"/>
        <end position="777"/>
    </location>
</feature>
<feature type="domain" description="PAC" evidence="4">
    <location>
        <begin position="485"/>
        <end position="537"/>
    </location>
</feature>
<evidence type="ECO:0000313" key="5">
    <source>
        <dbReference type="EMBL" id="MBB6646242.1"/>
    </source>
</evidence>
<reference evidence="5 6" key="1">
    <citation type="submission" date="2020-08" db="EMBL/GenBank/DDBJ databases">
        <authorList>
            <person name="Seo M.-J."/>
        </authorList>
    </citation>
    <scope>NUCLEOTIDE SEQUENCE [LARGE SCALE GENOMIC DNA]</scope>
    <source>
        <strain evidence="5 6">MBLA0160</strain>
    </source>
</reference>
<dbReference type="GO" id="GO:0016772">
    <property type="term" value="F:transferase activity, transferring phosphorus-containing groups"/>
    <property type="evidence" value="ECO:0007669"/>
    <property type="project" value="InterPro"/>
</dbReference>
<dbReference type="Gene3D" id="3.30.450.20">
    <property type="entry name" value="PAS domain"/>
    <property type="match status" value="8"/>
</dbReference>
<dbReference type="SMART" id="SM00387">
    <property type="entry name" value="HATPase_c"/>
    <property type="match status" value="1"/>
</dbReference>
<dbReference type="InterPro" id="IPR052155">
    <property type="entry name" value="Biofilm_reg_signaling"/>
</dbReference>
<dbReference type="PANTHER" id="PTHR44757">
    <property type="entry name" value="DIGUANYLATE CYCLASE DGCP"/>
    <property type="match status" value="1"/>
</dbReference>
<dbReference type="SUPFAM" id="SSF55874">
    <property type="entry name" value="ATPase domain of HSP90 chaperone/DNA topoisomerase II/histidine kinase"/>
    <property type="match status" value="1"/>
</dbReference>
<dbReference type="InterPro" id="IPR005467">
    <property type="entry name" value="His_kinase_dom"/>
</dbReference>
<dbReference type="CDD" id="cd00075">
    <property type="entry name" value="HATPase"/>
    <property type="match status" value="1"/>
</dbReference>
<dbReference type="InterPro" id="IPR036890">
    <property type="entry name" value="HATPase_C_sf"/>
</dbReference>
<organism evidence="5 6">
    <name type="scientific">Halobellus ruber</name>
    <dbReference type="NCBI Taxonomy" id="2761102"/>
    <lineage>
        <taxon>Archaea</taxon>
        <taxon>Methanobacteriati</taxon>
        <taxon>Methanobacteriota</taxon>
        <taxon>Stenosarchaea group</taxon>
        <taxon>Halobacteria</taxon>
        <taxon>Halobacteriales</taxon>
        <taxon>Haloferacaceae</taxon>
        <taxon>Halobellus</taxon>
    </lineage>
</organism>
<dbReference type="PRINTS" id="PR00344">
    <property type="entry name" value="BCTRLSENSOR"/>
</dbReference>
<dbReference type="Pfam" id="PF02518">
    <property type="entry name" value="HATPase_c"/>
    <property type="match status" value="1"/>
</dbReference>
<dbReference type="InterPro" id="IPR000014">
    <property type="entry name" value="PAS"/>
</dbReference>
<evidence type="ECO:0000259" key="4">
    <source>
        <dbReference type="PROSITE" id="PS50113"/>
    </source>
</evidence>
<feature type="domain" description="PAS" evidence="3">
    <location>
        <begin position="1080"/>
        <end position="1150"/>
    </location>
</feature>
<feature type="domain" description="PAC" evidence="4">
    <location>
        <begin position="780"/>
        <end position="832"/>
    </location>
</feature>
<feature type="domain" description="PAS" evidence="3">
    <location>
        <begin position="1199"/>
        <end position="1243"/>
    </location>
</feature>
<dbReference type="Proteomes" id="UP000546257">
    <property type="component" value="Unassembled WGS sequence"/>
</dbReference>
<evidence type="ECO:0000259" key="3">
    <source>
        <dbReference type="PROSITE" id="PS50112"/>
    </source>
</evidence>
<dbReference type="SMART" id="SM00086">
    <property type="entry name" value="PAC"/>
    <property type="match status" value="7"/>
</dbReference>
<protein>
    <submittedName>
        <fullName evidence="5">PAS domain S-box protein</fullName>
    </submittedName>
</protein>
<feature type="domain" description="Histidine kinase" evidence="2">
    <location>
        <begin position="1330"/>
        <end position="1534"/>
    </location>
</feature>
<keyword evidence="6" id="KW-1185">Reference proteome</keyword>
<evidence type="ECO:0000259" key="2">
    <source>
        <dbReference type="PROSITE" id="PS50109"/>
    </source>
</evidence>
<dbReference type="InterPro" id="IPR035965">
    <property type="entry name" value="PAS-like_dom_sf"/>
</dbReference>
<dbReference type="SMART" id="SM00091">
    <property type="entry name" value="PAS"/>
    <property type="match status" value="7"/>
</dbReference>
<dbReference type="RefSeq" id="WP_185192592.1">
    <property type="nucleotide sequence ID" value="NZ_JACKXD010000002.1"/>
</dbReference>
<dbReference type="SUPFAM" id="SSF55785">
    <property type="entry name" value="PYP-like sensor domain (PAS domain)"/>
    <property type="match status" value="8"/>
</dbReference>
<accession>A0A7J9SIB4</accession>
<feature type="domain" description="PAS" evidence="3">
    <location>
        <begin position="409"/>
        <end position="480"/>
    </location>
</feature>
<dbReference type="Pfam" id="PF00989">
    <property type="entry name" value="PAS"/>
    <property type="match status" value="1"/>
</dbReference>
<feature type="region of interest" description="Disordered" evidence="1">
    <location>
        <begin position="85"/>
        <end position="107"/>
    </location>
</feature>
<proteinExistence type="predicted"/>
<dbReference type="GO" id="GO:0006355">
    <property type="term" value="P:regulation of DNA-templated transcription"/>
    <property type="evidence" value="ECO:0007669"/>
    <property type="project" value="InterPro"/>
</dbReference>
<dbReference type="PROSITE" id="PS50113">
    <property type="entry name" value="PAC"/>
    <property type="match status" value="4"/>
</dbReference>
<dbReference type="InterPro" id="IPR013767">
    <property type="entry name" value="PAS_fold"/>
</dbReference>
<dbReference type="Gene3D" id="3.30.565.10">
    <property type="entry name" value="Histidine kinase-like ATPase, C-terminal domain"/>
    <property type="match status" value="1"/>
</dbReference>
<dbReference type="InterPro" id="IPR000700">
    <property type="entry name" value="PAS-assoc_C"/>
</dbReference>
<dbReference type="CDD" id="cd00130">
    <property type="entry name" value="PAS"/>
    <property type="match status" value="6"/>
</dbReference>
<dbReference type="Gene3D" id="3.30.450.40">
    <property type="match status" value="1"/>
</dbReference>
<dbReference type="InterPro" id="IPR001610">
    <property type="entry name" value="PAC"/>
</dbReference>
<dbReference type="Pfam" id="PF01590">
    <property type="entry name" value="GAF"/>
    <property type="match status" value="1"/>
</dbReference>
<dbReference type="Pfam" id="PF13426">
    <property type="entry name" value="PAS_9"/>
    <property type="match status" value="2"/>
</dbReference>
<dbReference type="InterPro" id="IPR003594">
    <property type="entry name" value="HATPase_dom"/>
</dbReference>
<dbReference type="InterPro" id="IPR029016">
    <property type="entry name" value="GAF-like_dom_sf"/>
</dbReference>
<dbReference type="InterPro" id="IPR013655">
    <property type="entry name" value="PAS_fold_3"/>
</dbReference>
<dbReference type="EMBL" id="JACKXD010000002">
    <property type="protein sequence ID" value="MBB6646242.1"/>
    <property type="molecule type" value="Genomic_DNA"/>
</dbReference>
<dbReference type="Pfam" id="PF08447">
    <property type="entry name" value="PAS_3"/>
    <property type="match status" value="1"/>
</dbReference>
<dbReference type="PANTHER" id="PTHR44757:SF2">
    <property type="entry name" value="BIOFILM ARCHITECTURE MAINTENANCE PROTEIN MBAA"/>
    <property type="match status" value="1"/>
</dbReference>
<sequence length="1546" mass="171355">MSATHPSSGRFLSLSAALDRAETVDSAVDHATELANTAFEQPVVSVCAYEPATGAFDTMYAFDPLSAPTDADPEAIPEQIRAEVRTRSDDQPAGVDADATIDTDPRGPLRAEAFVPAGSRWVLRLGVAEADGFDEAGVAVVEGIAANLGAALDRIDDRREQRAGVEPQELLNEGPLLFVRTRRVDDEAVIDACSDRFLRRLGYDRGELAGEPLASVYTADSAADLRDGGYDDALAGSFEVTERTLVDADGEPVHTLLRAVPRRDGVAGTNALFVDVTERERQRRELRERSHELESFRRAVEEAADGVAILEDGEYTYVDRTHVDMYGFDSTDDLLGETWRRLYDDEEVARLEREAFPALEADGHWRGSVTGSRPDGSTFPAELSLTIVGDGRLVCTVRDETERKARERELELKERAMDEANVGIQITDPDREDNPLVYVNEGFERMTGYAREEVLGNNPRFLQGEAADPETVARLRGAIEAEDPVSLDVRNERKDGSPYWSRLSVTPVTDASGAVRSYIGIQQDITERKRRQKRTESRNDLLTRIYEVTTDPGLTFDEKITALLRAGRDHLDLPYGFLTRIDRGEHGGSDAQTIVEAVGSHERLQPGESDPLERSYCRKAVENDGPLTLTHAVEEGWADDPAHETFGLEAYIGSEVVAGDDLYGTLCFASMEPRDRSFDEFERSFIRLVGRWVGYEIDRRETQAELREQRERLELALSGTNTGLAEWDLKTDAVTWNETLIEILGREVESAEEFISAVHPDDRDRVERELEAMLETGTPCTGEFRMLDGDGDTLWIGSRATPVYDGGEEPVRVLATGTDISDRKRAERERRRSERQYRRLARNIPNGAVVSFDGDLNYRVAAGELLPEFGVDPSDVSGAAVGSLLPDAGVTDDLLPRFRAALDGERTDRRVELGDRTLRIHIVPTDDGDGEGRSAETRGLLLAQDVTAEARRERALYEEREQFRLLTESVDEYAFFIVDEEGVIRTWNDGTADTFGYDAEAAVGTSIAELHPEADRESGLPGRLLQQARIAGESAHEGWRVRADGSEFYADVRHAPLEADDGEFRGYAVVVRDMTDRRRQRRRTERFVEESDDVITVVDPDGTVTYASGSATRVLGYDPDDLVGENLFDYLHPDSRDRAMEAFFAGVDDPGGSFQAECRFRSGDGGWRNVEGQCRNMLDDDAIGGMLLYLRDVTERTERARRFESIFNQTFQFTGLLDPDGTVLEVNDAALEFGGIDRDAIVGTRLGDAQWWAHSEAVRDNVVDAIDRAADGEFVRYETEVRGADGLATIDFSLKPVTDEDDDVSLLVAEGRDITSREQYRRHLEVMQRVVRHNMRNDLTKVRGWAQLLAEEDSADERAEKLETIEGIVDKWVAMSEKMRKISQLLRGQRTHSRTAECETVVRDAVESVRDGYDGGTVRTEAEADGSVQVPTTVGNAVRELVENALQAGDDATVAVELARPDEDWIEVRVRDDGPGMPEMESEVLETGEETPLAHGLGLGLWLVRMVVTQAGGTVSVESSDGGTEVRLRLPATRTQRAQAGAGGAV</sequence>
<dbReference type="InterPro" id="IPR004358">
    <property type="entry name" value="Sig_transdc_His_kin-like_C"/>
</dbReference>
<feature type="domain" description="PAS" evidence="3">
    <location>
        <begin position="959"/>
        <end position="1013"/>
    </location>
</feature>
<feature type="domain" description="PAC" evidence="4">
    <location>
        <begin position="1275"/>
        <end position="1326"/>
    </location>
</feature>
<evidence type="ECO:0000256" key="1">
    <source>
        <dbReference type="SAM" id="MobiDB-lite"/>
    </source>
</evidence>
<dbReference type="InterPro" id="IPR013656">
    <property type="entry name" value="PAS_4"/>
</dbReference>
<feature type="domain" description="PAC" evidence="4">
    <location>
        <begin position="1034"/>
        <end position="1086"/>
    </location>
</feature>
<dbReference type="PROSITE" id="PS50109">
    <property type="entry name" value="HIS_KIN"/>
    <property type="match status" value="1"/>
</dbReference>
<comment type="caution">
    <text evidence="5">The sequence shown here is derived from an EMBL/GenBank/DDBJ whole genome shotgun (WGS) entry which is preliminary data.</text>
</comment>
<dbReference type="SMART" id="SM00065">
    <property type="entry name" value="GAF"/>
    <property type="match status" value="1"/>
</dbReference>
<name>A0A7J9SIB4_9EURY</name>
<dbReference type="NCBIfam" id="TIGR00229">
    <property type="entry name" value="sensory_box"/>
    <property type="match status" value="6"/>
</dbReference>
<dbReference type="PROSITE" id="PS50112">
    <property type="entry name" value="PAS"/>
    <property type="match status" value="5"/>
</dbReference>
<dbReference type="Pfam" id="PF08448">
    <property type="entry name" value="PAS_4"/>
    <property type="match status" value="3"/>
</dbReference>
<dbReference type="InterPro" id="IPR003018">
    <property type="entry name" value="GAF"/>
</dbReference>